<gene>
    <name evidence="1" type="ORF">NCTC13533_02390</name>
</gene>
<dbReference type="Proteomes" id="UP000255224">
    <property type="component" value="Unassembled WGS sequence"/>
</dbReference>
<accession>A0A376DX10</accession>
<organism evidence="1 2">
    <name type="scientific">Chryseobacterium carnipullorum</name>
    <dbReference type="NCBI Taxonomy" id="1124835"/>
    <lineage>
        <taxon>Bacteria</taxon>
        <taxon>Pseudomonadati</taxon>
        <taxon>Bacteroidota</taxon>
        <taxon>Flavobacteriia</taxon>
        <taxon>Flavobacteriales</taxon>
        <taxon>Weeksellaceae</taxon>
        <taxon>Chryseobacterium group</taxon>
        <taxon>Chryseobacterium</taxon>
    </lineage>
</organism>
<dbReference type="AlphaFoldDB" id="A0A376DX10"/>
<protein>
    <submittedName>
        <fullName evidence="1">Uncharacterized protein</fullName>
    </submittedName>
</protein>
<evidence type="ECO:0000313" key="1">
    <source>
        <dbReference type="EMBL" id="STC97281.1"/>
    </source>
</evidence>
<dbReference type="EMBL" id="UFVQ01000003">
    <property type="protein sequence ID" value="STC97281.1"/>
    <property type="molecule type" value="Genomic_DNA"/>
</dbReference>
<sequence>MEDRSFVYESAIRNKADQEHLLQLAKILLHEFSNKSYYSRETSADLFSAIMTIVIRNAMNNGGMERISQGLNQTEKILYYINVHAMDPDKMKLEYLAESLCFPQITSVFILKSRQDFLSSNM</sequence>
<proteinExistence type="predicted"/>
<reference evidence="1 2" key="1">
    <citation type="submission" date="2018-06" db="EMBL/GenBank/DDBJ databases">
        <authorList>
            <consortium name="Pathogen Informatics"/>
            <person name="Doyle S."/>
        </authorList>
    </citation>
    <scope>NUCLEOTIDE SEQUENCE [LARGE SCALE GENOMIC DNA]</scope>
    <source>
        <strain evidence="1 2">NCTC13533</strain>
    </source>
</reference>
<evidence type="ECO:0000313" key="2">
    <source>
        <dbReference type="Proteomes" id="UP000255224"/>
    </source>
</evidence>
<name>A0A376DX10_CHRCU</name>